<dbReference type="EMBL" id="JASJOS010000004">
    <property type="protein sequence ID" value="MDJ1480681.1"/>
    <property type="molecule type" value="Genomic_DNA"/>
</dbReference>
<dbReference type="Proteomes" id="UP001228581">
    <property type="component" value="Unassembled WGS sequence"/>
</dbReference>
<dbReference type="Proteomes" id="UP001241110">
    <property type="component" value="Unassembled WGS sequence"/>
</dbReference>
<evidence type="ECO:0000313" key="1">
    <source>
        <dbReference type="EMBL" id="MDJ1480681.1"/>
    </source>
</evidence>
<evidence type="ECO:0000313" key="3">
    <source>
        <dbReference type="Proteomes" id="UP001228581"/>
    </source>
</evidence>
<proteinExistence type="predicted"/>
<reference evidence="1 3" key="1">
    <citation type="submission" date="2023-05" db="EMBL/GenBank/DDBJ databases">
        <authorList>
            <person name="Zhang X."/>
        </authorList>
    </citation>
    <scope>NUCLEOTIDE SEQUENCE</scope>
    <source>
        <strain evidence="2 3">DM2B3-1</strain>
        <strain evidence="1">YF14B1</strain>
    </source>
</reference>
<comment type="caution">
    <text evidence="1">The sequence shown here is derived from an EMBL/GenBank/DDBJ whole genome shotgun (WGS) entry which is preliminary data.</text>
</comment>
<keyword evidence="3" id="KW-1185">Reference proteome</keyword>
<sequence>MEQWKLEEITLLQSDIALFLQQLGLDPARIKTVSDFAEHQGACSEEEINFLNARFHRISQLLTSVQR</sequence>
<gene>
    <name evidence="1" type="ORF">QNI16_09315</name>
    <name evidence="2" type="ORF">QNI19_11795</name>
</gene>
<dbReference type="EMBL" id="JASJOT010000006">
    <property type="protein sequence ID" value="MDJ1493617.1"/>
    <property type="molecule type" value="Genomic_DNA"/>
</dbReference>
<evidence type="ECO:0000313" key="2">
    <source>
        <dbReference type="EMBL" id="MDJ1493617.1"/>
    </source>
</evidence>
<protein>
    <submittedName>
        <fullName evidence="1">Uncharacterized protein</fullName>
    </submittedName>
</protein>
<dbReference type="AlphaFoldDB" id="A0AAE3QL67"/>
<evidence type="ECO:0000313" key="4">
    <source>
        <dbReference type="Proteomes" id="UP001241110"/>
    </source>
</evidence>
<name>A0AAE3QL67_9BACT</name>
<dbReference type="RefSeq" id="WP_313977554.1">
    <property type="nucleotide sequence ID" value="NZ_JASJOR010000011.1"/>
</dbReference>
<organism evidence="1 4">
    <name type="scientific">Xanthocytophaga flava</name>
    <dbReference type="NCBI Taxonomy" id="3048013"/>
    <lineage>
        <taxon>Bacteria</taxon>
        <taxon>Pseudomonadati</taxon>
        <taxon>Bacteroidota</taxon>
        <taxon>Cytophagia</taxon>
        <taxon>Cytophagales</taxon>
        <taxon>Rhodocytophagaceae</taxon>
        <taxon>Xanthocytophaga</taxon>
    </lineage>
</organism>
<accession>A0AAE3QL67</accession>